<reference evidence="1 2" key="1">
    <citation type="submission" date="2020-02" db="EMBL/GenBank/DDBJ databases">
        <title>Flavobacteriaceae Psychroflexus bacterium YR1-1, complete genome.</title>
        <authorList>
            <person name="Li Y."/>
            <person name="Wu S."/>
        </authorList>
    </citation>
    <scope>NUCLEOTIDE SEQUENCE [LARGE SCALE GENOMIC DNA]</scope>
    <source>
        <strain evidence="1 2">YR1-1</strain>
    </source>
</reference>
<dbReference type="EMBL" id="JAAIKD010000007">
    <property type="protein sequence ID" value="NEV94953.1"/>
    <property type="molecule type" value="Genomic_DNA"/>
</dbReference>
<evidence type="ECO:0000313" key="1">
    <source>
        <dbReference type="EMBL" id="NEV94953.1"/>
    </source>
</evidence>
<dbReference type="Proteomes" id="UP000478505">
    <property type="component" value="Unassembled WGS sequence"/>
</dbReference>
<dbReference type="AlphaFoldDB" id="A0A6B3R3B7"/>
<organism evidence="1 2">
    <name type="scientific">Psychroflexus aurantiacus</name>
    <dbReference type="NCBI Taxonomy" id="2709310"/>
    <lineage>
        <taxon>Bacteria</taxon>
        <taxon>Pseudomonadati</taxon>
        <taxon>Bacteroidota</taxon>
        <taxon>Flavobacteriia</taxon>
        <taxon>Flavobacteriales</taxon>
        <taxon>Flavobacteriaceae</taxon>
        <taxon>Psychroflexus</taxon>
    </lineage>
</organism>
<name>A0A6B3R3B7_9FLAO</name>
<accession>A0A6B3R3B7</accession>
<sequence>MKNTLKYRKEVDEQLSKCFNHLIELDKGICLTPYLKKLLSSELQSTKILAKSVLRFLFTFSNTKFIFDNSISETKKLFLDFQEHGDKSFLFDLKRKLEDENERFLVSYELSQYKDFHFNSDDALLEGLNFIDFFTSLCDSFRLKKFRYLVDDYYDENKDTILDLDKPFNIYDAFPDADSRFTQFIQNRVNLYYLNFLLDKTKTVDHRQKDMKENLELFKPGSDFSKIFNDQKVIPELIYDFLKDRDKKFFTQANLNRLRYILEHSKYLGHVIIKGNDHAPVTFTKVTGMFIGKDYDFKDESINITDRAKKIVKGLKKFSDRKNLNIKYKYV</sequence>
<proteinExistence type="predicted"/>
<comment type="caution">
    <text evidence="1">The sequence shown here is derived from an EMBL/GenBank/DDBJ whole genome shotgun (WGS) entry which is preliminary data.</text>
</comment>
<dbReference type="RefSeq" id="WP_164005645.1">
    <property type="nucleotide sequence ID" value="NZ_JAAIKD010000007.1"/>
</dbReference>
<keyword evidence="2" id="KW-1185">Reference proteome</keyword>
<gene>
    <name evidence="1" type="ORF">G3567_12465</name>
</gene>
<evidence type="ECO:0000313" key="2">
    <source>
        <dbReference type="Proteomes" id="UP000478505"/>
    </source>
</evidence>
<protein>
    <submittedName>
        <fullName evidence="1">Uncharacterized protein</fullName>
    </submittedName>
</protein>